<reference evidence="2" key="1">
    <citation type="submission" date="2025-08" db="UniProtKB">
        <authorList>
            <consortium name="Ensembl"/>
        </authorList>
    </citation>
    <scope>IDENTIFICATION</scope>
</reference>
<protein>
    <recommendedName>
        <fullName evidence="1">Metallothionein</fullName>
    </recommendedName>
</protein>
<reference evidence="2" key="2">
    <citation type="submission" date="2025-09" db="UniProtKB">
        <authorList>
            <consortium name="Ensembl"/>
        </authorList>
    </citation>
    <scope>IDENTIFICATION</scope>
</reference>
<dbReference type="Ensembl" id="ENSPTXT00000008076.1">
    <property type="protein sequence ID" value="ENSPTXP00000007801.1"/>
    <property type="gene ID" value="ENSPTXG00000005665.1"/>
</dbReference>
<comment type="similarity">
    <text evidence="1">Belongs to the metallothionein superfamily. Type 1 family.</text>
</comment>
<accession>A0A670Y7L1</accession>
<evidence type="ECO:0000256" key="1">
    <source>
        <dbReference type="RuleBase" id="RU000621"/>
    </source>
</evidence>
<name>A0A670Y7L1_PSETE</name>
<evidence type="ECO:0000313" key="2">
    <source>
        <dbReference type="Ensembl" id="ENSPTXP00000007801.1"/>
    </source>
</evidence>
<dbReference type="AlphaFoldDB" id="A0A670Y7L1"/>
<dbReference type="GO" id="GO:0046872">
    <property type="term" value="F:metal ion binding"/>
    <property type="evidence" value="ECO:0007669"/>
    <property type="project" value="UniProtKB-KW"/>
</dbReference>
<keyword evidence="3" id="KW-1185">Reference proteome</keyword>
<evidence type="ECO:0000313" key="3">
    <source>
        <dbReference type="Proteomes" id="UP000472273"/>
    </source>
</evidence>
<keyword evidence="1" id="KW-0480">Metal-thiolate cluster</keyword>
<dbReference type="Gene3D" id="4.10.10.10">
    <property type="entry name" value="Metallothionein Isoform II"/>
    <property type="match status" value="1"/>
</dbReference>
<dbReference type="Proteomes" id="UP000472273">
    <property type="component" value="Unplaced"/>
</dbReference>
<sequence>KETQPAVFKSGEKMLKKDKDKRTIPICKNYNVFHTKPSCSSCHPASTNNSAKGCVCKEFFSDKCHSCP</sequence>
<dbReference type="InterPro" id="IPR023587">
    <property type="entry name" value="Metalthion_dom_sf_vert"/>
</dbReference>
<proteinExistence type="inferred from homology"/>
<keyword evidence="1" id="KW-0479">Metal-binding</keyword>
<dbReference type="Pfam" id="PF00131">
    <property type="entry name" value="Metallothio"/>
    <property type="match status" value="1"/>
</dbReference>
<dbReference type="InterPro" id="IPR000006">
    <property type="entry name" value="Metalthion_vert"/>
</dbReference>
<organism evidence="2 3">
    <name type="scientific">Pseudonaja textilis</name>
    <name type="common">Eastern brown snake</name>
    <dbReference type="NCBI Taxonomy" id="8673"/>
    <lineage>
        <taxon>Eukaryota</taxon>
        <taxon>Metazoa</taxon>
        <taxon>Chordata</taxon>
        <taxon>Craniata</taxon>
        <taxon>Vertebrata</taxon>
        <taxon>Euteleostomi</taxon>
        <taxon>Lepidosauria</taxon>
        <taxon>Squamata</taxon>
        <taxon>Bifurcata</taxon>
        <taxon>Unidentata</taxon>
        <taxon>Episquamata</taxon>
        <taxon>Toxicofera</taxon>
        <taxon>Serpentes</taxon>
        <taxon>Colubroidea</taxon>
        <taxon>Elapidae</taxon>
        <taxon>Hydrophiinae</taxon>
        <taxon>Pseudonaja</taxon>
    </lineage>
</organism>
<dbReference type="GeneTree" id="ENSGT01010000230278"/>
<comment type="function">
    <text evidence="1">Metallothioneins have a high content of cysteine residues that bind various heavy metals.</text>
</comment>